<reference evidence="1 2" key="1">
    <citation type="submission" date="2016-11" db="EMBL/GenBank/DDBJ databases">
        <authorList>
            <person name="Jaros S."/>
            <person name="Januszkiewicz K."/>
            <person name="Wedrychowicz H."/>
        </authorList>
    </citation>
    <scope>NUCLEOTIDE SEQUENCE [LARGE SCALE GENOMIC DNA]</scope>
    <source>
        <strain evidence="1 2">GAS499</strain>
    </source>
</reference>
<sequence>MKRPAKASVAVAGALLVIGLTEFLVQLPSLYAIVKQDRSFPALSRYVFERTPGVVLVGSSMTYRVMEGYFLKSPVRNIAISGGSPLTGLAIVGSYSSIPHLAMVEVNIMSRPIDHGLLEQFGKSDAAPYQWFRPFRAVISLVYYWIKTKSVADDVAKLPQLPPSDYDIAASVESAAREYGASNLDEAIAKNVAAIKPMVEELERRGCHVVFYELPYPGQLGDYHFAVLTRTLMHATFPDPKNWPEFDFHRSELRWVDSAHMDERSAIIVAKEIERYIASSPAAF</sequence>
<dbReference type="EMBL" id="LT670844">
    <property type="protein sequence ID" value="SHJ94813.1"/>
    <property type="molecule type" value="Genomic_DNA"/>
</dbReference>
<dbReference type="OrthoDB" id="8236004at2"/>
<protein>
    <recommendedName>
        <fullName evidence="3">SGNH/GDSL hydrolase family protein</fullName>
    </recommendedName>
</protein>
<evidence type="ECO:0000313" key="2">
    <source>
        <dbReference type="Proteomes" id="UP000189935"/>
    </source>
</evidence>
<evidence type="ECO:0008006" key="3">
    <source>
        <dbReference type="Google" id="ProtNLM"/>
    </source>
</evidence>
<accession>A0A1M6NGR5</accession>
<organism evidence="1 2">
    <name type="scientific">Bradyrhizobium lablabi</name>
    <dbReference type="NCBI Taxonomy" id="722472"/>
    <lineage>
        <taxon>Bacteria</taxon>
        <taxon>Pseudomonadati</taxon>
        <taxon>Pseudomonadota</taxon>
        <taxon>Alphaproteobacteria</taxon>
        <taxon>Hyphomicrobiales</taxon>
        <taxon>Nitrobacteraceae</taxon>
        <taxon>Bradyrhizobium</taxon>
    </lineage>
</organism>
<dbReference type="AlphaFoldDB" id="A0A1M6NGR5"/>
<dbReference type="RefSeq" id="WP_079537990.1">
    <property type="nucleotide sequence ID" value="NZ_LT670844.1"/>
</dbReference>
<proteinExistence type="predicted"/>
<name>A0A1M6NGR5_9BRAD</name>
<gene>
    <name evidence="1" type="ORF">SAMN05444159_1989</name>
</gene>
<dbReference type="Proteomes" id="UP000189935">
    <property type="component" value="Chromosome I"/>
</dbReference>
<evidence type="ECO:0000313" key="1">
    <source>
        <dbReference type="EMBL" id="SHJ94813.1"/>
    </source>
</evidence>